<accession>A0ABV7CCZ0</accession>
<dbReference type="Pfam" id="PF13302">
    <property type="entry name" value="Acetyltransf_3"/>
    <property type="match status" value="1"/>
</dbReference>
<dbReference type="InterPro" id="IPR016181">
    <property type="entry name" value="Acyl_CoA_acyltransferase"/>
</dbReference>
<feature type="domain" description="N-acetyltransferase" evidence="1">
    <location>
        <begin position="2"/>
        <end position="50"/>
    </location>
</feature>
<name>A0ABV7CCZ0_9VIBR</name>
<dbReference type="Proteomes" id="UP001595384">
    <property type="component" value="Unassembled WGS sequence"/>
</dbReference>
<evidence type="ECO:0000313" key="3">
    <source>
        <dbReference type="Proteomes" id="UP001595384"/>
    </source>
</evidence>
<dbReference type="InterPro" id="IPR000182">
    <property type="entry name" value="GNAT_dom"/>
</dbReference>
<reference evidence="3" key="1">
    <citation type="journal article" date="2019" name="Int. J. Syst. Evol. Microbiol.">
        <title>The Global Catalogue of Microorganisms (GCM) 10K type strain sequencing project: providing services to taxonomists for standard genome sequencing and annotation.</title>
        <authorList>
            <consortium name="The Broad Institute Genomics Platform"/>
            <consortium name="The Broad Institute Genome Sequencing Center for Infectious Disease"/>
            <person name="Wu L."/>
            <person name="Ma J."/>
        </authorList>
    </citation>
    <scope>NUCLEOTIDE SEQUENCE [LARGE SCALE GENOMIC DNA]</scope>
    <source>
        <strain evidence="3">KCTC 62784</strain>
    </source>
</reference>
<sequence>MGTPYWDYRCATEACRCLIAFAKEYCSLTTLQVMHLVGNERSKSVITKLGIGYLGAGGSPHNSPNPQVCVRR</sequence>
<proteinExistence type="predicted"/>
<organism evidence="2 3">
    <name type="scientific">Vibrio zhugei</name>
    <dbReference type="NCBI Taxonomy" id="2479546"/>
    <lineage>
        <taxon>Bacteria</taxon>
        <taxon>Pseudomonadati</taxon>
        <taxon>Pseudomonadota</taxon>
        <taxon>Gammaproteobacteria</taxon>
        <taxon>Vibrionales</taxon>
        <taxon>Vibrionaceae</taxon>
        <taxon>Vibrio</taxon>
    </lineage>
</organism>
<keyword evidence="3" id="KW-1185">Reference proteome</keyword>
<gene>
    <name evidence="2" type="ORF">ACFODT_16035</name>
</gene>
<protein>
    <submittedName>
        <fullName evidence="2">GNAT family N-acetyltransferase</fullName>
    </submittedName>
</protein>
<evidence type="ECO:0000313" key="2">
    <source>
        <dbReference type="EMBL" id="MFC3025314.1"/>
    </source>
</evidence>
<evidence type="ECO:0000259" key="1">
    <source>
        <dbReference type="Pfam" id="PF13302"/>
    </source>
</evidence>
<dbReference type="RefSeq" id="WP_241967636.1">
    <property type="nucleotide sequence ID" value="NZ_JBHRSE010000115.1"/>
</dbReference>
<dbReference type="EMBL" id="JBHRSE010000115">
    <property type="protein sequence ID" value="MFC3025314.1"/>
    <property type="molecule type" value="Genomic_DNA"/>
</dbReference>
<dbReference type="Gene3D" id="3.40.630.30">
    <property type="match status" value="1"/>
</dbReference>
<comment type="caution">
    <text evidence="2">The sequence shown here is derived from an EMBL/GenBank/DDBJ whole genome shotgun (WGS) entry which is preliminary data.</text>
</comment>
<dbReference type="SUPFAM" id="SSF55729">
    <property type="entry name" value="Acyl-CoA N-acyltransferases (Nat)"/>
    <property type="match status" value="1"/>
</dbReference>